<dbReference type="InterPro" id="IPR001633">
    <property type="entry name" value="EAL_dom"/>
</dbReference>
<dbReference type="GO" id="GO:0071111">
    <property type="term" value="F:cyclic-guanylate-specific phosphodiesterase activity"/>
    <property type="evidence" value="ECO:0007669"/>
    <property type="project" value="InterPro"/>
</dbReference>
<keyword evidence="4" id="KW-1185">Reference proteome</keyword>
<gene>
    <name evidence="3" type="ORF">GCM10010960_14960</name>
</gene>
<dbReference type="SUPFAM" id="SSF141868">
    <property type="entry name" value="EAL domain-like"/>
    <property type="match status" value="1"/>
</dbReference>
<protein>
    <recommendedName>
        <fullName evidence="2">EAL domain-containing protein</fullName>
    </recommendedName>
</protein>
<organism evidence="3 4">
    <name type="scientific">Arenimonas maotaiensis</name>
    <dbReference type="NCBI Taxonomy" id="1446479"/>
    <lineage>
        <taxon>Bacteria</taxon>
        <taxon>Pseudomonadati</taxon>
        <taxon>Pseudomonadota</taxon>
        <taxon>Gammaproteobacteria</taxon>
        <taxon>Lysobacterales</taxon>
        <taxon>Lysobacteraceae</taxon>
        <taxon>Arenimonas</taxon>
    </lineage>
</organism>
<evidence type="ECO:0000313" key="4">
    <source>
        <dbReference type="Proteomes" id="UP000632858"/>
    </source>
</evidence>
<dbReference type="Gene3D" id="3.30.70.270">
    <property type="match status" value="1"/>
</dbReference>
<dbReference type="PANTHER" id="PTHR33121">
    <property type="entry name" value="CYCLIC DI-GMP PHOSPHODIESTERASE PDEF"/>
    <property type="match status" value="1"/>
</dbReference>
<dbReference type="AlphaFoldDB" id="A0A917CPN1"/>
<keyword evidence="1" id="KW-0472">Membrane</keyword>
<sequence>MCSAVTHCYRVLCDSGGMNQPINNSRRPELDVAGILSRSERMLRDLEQTNADRSQLPAKSLGWAMMVVGLVLTIAGVVLLVGHETVGGGLRNPAASILIGSAIVVSALYMIVFVRRLSQRVKVLVSALLFCCYMASILINGAMPTLLLPAVAVMFHLFFSAKRALAMSFLSGIVSVGAMLLDGSVSGAVSARVMLSSLVIVLMMQVLTRQVTRSYISSLKVSDQLSSLVTRMDRMLKDSHNELETALQTDPGSGLLNATGFNEALNSRLANAPAGVRHAVLCVKLKGLEVSKSVLDECERKTLLKILSQRFWRIAGSDGIVARTSYSDFLISLRLEDIGDHYDDLRLTGILKNLGQPIQLHKHSIPCNPFIGVSIWPTSGGHAEELHRQAETAAHTAEFNDTNHVLIYDASIHASIRNRLKIISGIEAAIAMDQFELEYQPVFDLGLDRFHKVEALIRWNHPELGRVPPNQFIPLLDSEQLVEITAWVMNTVNAQMKKWHAEYGMRLDVAVNIPAAYLHHSIANQELFFRRLNGFDRNTGNLIFEITESSLFEAGEDALEFLTEVRGRGFHVALDDFGTGFSNLLQLETLPLDILKIDKSLIDEIDASERKMALCGYVIRLGHELGMKVVAEGIEAEKQRDALIWAGCNYGQGYLFSRPVPAGRIPELFDAGQQAIA</sequence>
<feature type="transmembrane region" description="Helical" evidence="1">
    <location>
        <begin position="61"/>
        <end position="82"/>
    </location>
</feature>
<comment type="caution">
    <text evidence="3">The sequence shown here is derived from an EMBL/GenBank/DDBJ whole genome shotgun (WGS) entry which is preliminary data.</text>
</comment>
<keyword evidence="1" id="KW-0812">Transmembrane</keyword>
<dbReference type="Pfam" id="PF00563">
    <property type="entry name" value="EAL"/>
    <property type="match status" value="1"/>
</dbReference>
<dbReference type="PANTHER" id="PTHR33121:SF71">
    <property type="entry name" value="OXYGEN SENSOR PROTEIN DOSP"/>
    <property type="match status" value="1"/>
</dbReference>
<evidence type="ECO:0000256" key="1">
    <source>
        <dbReference type="SAM" id="Phobius"/>
    </source>
</evidence>
<dbReference type="CDD" id="cd01948">
    <property type="entry name" value="EAL"/>
    <property type="match status" value="1"/>
</dbReference>
<dbReference type="SMART" id="SM00267">
    <property type="entry name" value="GGDEF"/>
    <property type="match status" value="1"/>
</dbReference>
<dbReference type="InterPro" id="IPR000160">
    <property type="entry name" value="GGDEF_dom"/>
</dbReference>
<dbReference type="InterPro" id="IPR043128">
    <property type="entry name" value="Rev_trsase/Diguanyl_cyclase"/>
</dbReference>
<feature type="transmembrane region" description="Helical" evidence="1">
    <location>
        <begin position="121"/>
        <end position="143"/>
    </location>
</feature>
<dbReference type="InterPro" id="IPR050706">
    <property type="entry name" value="Cyclic-di-GMP_PDE-like"/>
</dbReference>
<accession>A0A917CPN1</accession>
<dbReference type="Proteomes" id="UP000632858">
    <property type="component" value="Unassembled WGS sequence"/>
</dbReference>
<dbReference type="InterPro" id="IPR035919">
    <property type="entry name" value="EAL_sf"/>
</dbReference>
<dbReference type="PROSITE" id="PS50883">
    <property type="entry name" value="EAL"/>
    <property type="match status" value="1"/>
</dbReference>
<feature type="domain" description="EAL" evidence="2">
    <location>
        <begin position="419"/>
        <end position="673"/>
    </location>
</feature>
<feature type="transmembrane region" description="Helical" evidence="1">
    <location>
        <begin position="163"/>
        <end position="181"/>
    </location>
</feature>
<dbReference type="SMART" id="SM00052">
    <property type="entry name" value="EAL"/>
    <property type="match status" value="1"/>
</dbReference>
<dbReference type="InterPro" id="IPR029787">
    <property type="entry name" value="Nucleotide_cyclase"/>
</dbReference>
<dbReference type="SUPFAM" id="SSF55073">
    <property type="entry name" value="Nucleotide cyclase"/>
    <property type="match status" value="1"/>
</dbReference>
<feature type="transmembrane region" description="Helical" evidence="1">
    <location>
        <begin position="94"/>
        <end position="114"/>
    </location>
</feature>
<evidence type="ECO:0000259" key="2">
    <source>
        <dbReference type="PROSITE" id="PS50883"/>
    </source>
</evidence>
<feature type="transmembrane region" description="Helical" evidence="1">
    <location>
        <begin position="193"/>
        <end position="212"/>
    </location>
</feature>
<keyword evidence="1" id="KW-1133">Transmembrane helix</keyword>
<proteinExistence type="predicted"/>
<dbReference type="EMBL" id="BMFO01000003">
    <property type="protein sequence ID" value="GGF94225.1"/>
    <property type="molecule type" value="Genomic_DNA"/>
</dbReference>
<name>A0A917CPN1_9GAMM</name>
<dbReference type="Pfam" id="PF00990">
    <property type="entry name" value="GGDEF"/>
    <property type="match status" value="1"/>
</dbReference>
<evidence type="ECO:0000313" key="3">
    <source>
        <dbReference type="EMBL" id="GGF94225.1"/>
    </source>
</evidence>
<reference evidence="3" key="1">
    <citation type="journal article" date="2014" name="Int. J. Syst. Evol. Microbiol.">
        <title>Complete genome sequence of Corynebacterium casei LMG S-19264T (=DSM 44701T), isolated from a smear-ripened cheese.</title>
        <authorList>
            <consortium name="US DOE Joint Genome Institute (JGI-PGF)"/>
            <person name="Walter F."/>
            <person name="Albersmeier A."/>
            <person name="Kalinowski J."/>
            <person name="Ruckert C."/>
        </authorList>
    </citation>
    <scope>NUCLEOTIDE SEQUENCE</scope>
    <source>
        <strain evidence="3">CGMCC 1.12726</strain>
    </source>
</reference>
<reference evidence="3" key="2">
    <citation type="submission" date="2020-09" db="EMBL/GenBank/DDBJ databases">
        <authorList>
            <person name="Sun Q."/>
            <person name="Zhou Y."/>
        </authorList>
    </citation>
    <scope>NUCLEOTIDE SEQUENCE</scope>
    <source>
        <strain evidence="3">CGMCC 1.12726</strain>
    </source>
</reference>
<dbReference type="Gene3D" id="3.20.20.450">
    <property type="entry name" value="EAL domain"/>
    <property type="match status" value="1"/>
</dbReference>